<sequence length="233" mass="26176">MKRREETIVFRCRAEDHGVIAEPQPARTVLPAWLRRLPGVDTERVSPTNDAITVKRCMPFLDALSTGWILPLAATVRLEITDGGRTVNAGWDFDREMVSTHAPFQVAGNPYEPRPPMKFHNHWTIRTPPGWSCLFVPPLNRPDDIVEIFSGVVDTDTYTAPVHLPFVATGPDGLHVLPKGRPLAQVILFRRASTELPASIGPETPDERETRRRVFRSTKAGNGWYRRAARAAR</sequence>
<protein>
    <submittedName>
        <fullName evidence="1">DUF6065 family protein</fullName>
    </submittedName>
</protein>
<dbReference type="InterPro" id="IPR045709">
    <property type="entry name" value="DUF6065"/>
</dbReference>
<reference evidence="2" key="1">
    <citation type="journal article" date="2019" name="Int. J. Syst. Evol. Microbiol.">
        <title>The Global Catalogue of Microorganisms (GCM) 10K type strain sequencing project: providing services to taxonomists for standard genome sequencing and annotation.</title>
        <authorList>
            <consortium name="The Broad Institute Genomics Platform"/>
            <consortium name="The Broad Institute Genome Sequencing Center for Infectious Disease"/>
            <person name="Wu L."/>
            <person name="Ma J."/>
        </authorList>
    </citation>
    <scope>NUCLEOTIDE SEQUENCE [LARGE SCALE GENOMIC DNA]</scope>
    <source>
        <strain evidence="2">JCM 12165</strain>
    </source>
</reference>
<accession>A0ABW4FRL1</accession>
<evidence type="ECO:0000313" key="1">
    <source>
        <dbReference type="EMBL" id="MFD1533136.1"/>
    </source>
</evidence>
<dbReference type="EMBL" id="JBHUCP010000023">
    <property type="protein sequence ID" value="MFD1533136.1"/>
    <property type="molecule type" value="Genomic_DNA"/>
</dbReference>
<dbReference type="Proteomes" id="UP001597145">
    <property type="component" value="Unassembled WGS sequence"/>
</dbReference>
<dbReference type="Pfam" id="PF19541">
    <property type="entry name" value="DUF6065"/>
    <property type="match status" value="1"/>
</dbReference>
<proteinExistence type="predicted"/>
<gene>
    <name evidence="1" type="ORF">ACFSCY_27295</name>
</gene>
<evidence type="ECO:0000313" key="2">
    <source>
        <dbReference type="Proteomes" id="UP001597145"/>
    </source>
</evidence>
<organism evidence="1 2">
    <name type="scientific">Pseudonocardia aurantiaca</name>
    <dbReference type="NCBI Taxonomy" id="75290"/>
    <lineage>
        <taxon>Bacteria</taxon>
        <taxon>Bacillati</taxon>
        <taxon>Actinomycetota</taxon>
        <taxon>Actinomycetes</taxon>
        <taxon>Pseudonocardiales</taxon>
        <taxon>Pseudonocardiaceae</taxon>
        <taxon>Pseudonocardia</taxon>
    </lineage>
</organism>
<comment type="caution">
    <text evidence="1">The sequence shown here is derived from an EMBL/GenBank/DDBJ whole genome shotgun (WGS) entry which is preliminary data.</text>
</comment>
<dbReference type="RefSeq" id="WP_343983466.1">
    <property type="nucleotide sequence ID" value="NZ_BAAAJG010000016.1"/>
</dbReference>
<keyword evidence="2" id="KW-1185">Reference proteome</keyword>
<name>A0ABW4FRL1_9PSEU</name>